<name>A0A9W6CR82_XANFL</name>
<gene>
    <name evidence="7" type="ORF">GGQ86_004299</name>
    <name evidence="6" type="ORF">XFLAVUS301_39640</name>
</gene>
<dbReference type="GO" id="GO:0042918">
    <property type="term" value="P:alkanesulfonate transmembrane transport"/>
    <property type="evidence" value="ECO:0007669"/>
    <property type="project" value="TreeGrafter"/>
</dbReference>
<dbReference type="SUPFAM" id="SSF53850">
    <property type="entry name" value="Periplasmic binding protein-like II"/>
    <property type="match status" value="1"/>
</dbReference>
<comment type="caution">
    <text evidence="6">The sequence shown here is derived from an EMBL/GenBank/DDBJ whole genome shotgun (WGS) entry which is preliminary data.</text>
</comment>
<protein>
    <submittedName>
        <fullName evidence="6">ABC transporter substrate-binding protein</fullName>
    </submittedName>
    <submittedName>
        <fullName evidence="7">NitT/TauT family transport system substrate-binding protein</fullName>
    </submittedName>
</protein>
<dbReference type="EMBL" id="JAVDPY010000009">
    <property type="protein sequence ID" value="MDR6335801.1"/>
    <property type="molecule type" value="Genomic_DNA"/>
</dbReference>
<evidence type="ECO:0000313" key="9">
    <source>
        <dbReference type="Proteomes" id="UP001245370"/>
    </source>
</evidence>
<comment type="subcellular location">
    <subcellularLocation>
        <location evidence="1">Periplasm</location>
    </subcellularLocation>
</comment>
<dbReference type="GO" id="GO:0042597">
    <property type="term" value="C:periplasmic space"/>
    <property type="evidence" value="ECO:0007669"/>
    <property type="project" value="UniProtKB-SubCell"/>
</dbReference>
<reference evidence="7 9" key="2">
    <citation type="submission" date="2023-07" db="EMBL/GenBank/DDBJ databases">
        <title>Genomic Encyclopedia of Type Strains, Phase IV (KMG-IV): sequencing the most valuable type-strain genomes for metagenomic binning, comparative biology and taxonomic classification.</title>
        <authorList>
            <person name="Goeker M."/>
        </authorList>
    </citation>
    <scope>NUCLEOTIDE SEQUENCE [LARGE SCALE GENOMIC DNA]</scope>
    <source>
        <strain evidence="7 9">DSM 338</strain>
    </source>
</reference>
<evidence type="ECO:0000256" key="2">
    <source>
        <dbReference type="ARBA" id="ARBA00010742"/>
    </source>
</evidence>
<feature type="domain" description="SsuA/THI5-like" evidence="5">
    <location>
        <begin position="44"/>
        <end position="259"/>
    </location>
</feature>
<dbReference type="Pfam" id="PF09084">
    <property type="entry name" value="NMT1"/>
    <property type="match status" value="1"/>
</dbReference>
<dbReference type="EMBL" id="BSDO01000007">
    <property type="protein sequence ID" value="GLI24290.1"/>
    <property type="molecule type" value="Genomic_DNA"/>
</dbReference>
<dbReference type="Gene3D" id="3.40.190.10">
    <property type="entry name" value="Periplasmic binding protein-like II"/>
    <property type="match status" value="2"/>
</dbReference>
<evidence type="ECO:0000313" key="6">
    <source>
        <dbReference type="EMBL" id="GLI24290.1"/>
    </source>
</evidence>
<reference evidence="6" key="1">
    <citation type="submission" date="2022-12" db="EMBL/GenBank/DDBJ databases">
        <title>Reference genome sequencing for broad-spectrum identification of bacterial and archaeal isolates by mass spectrometry.</title>
        <authorList>
            <person name="Sekiguchi Y."/>
            <person name="Tourlousse D.M."/>
        </authorList>
    </citation>
    <scope>NUCLEOTIDE SEQUENCE</scope>
    <source>
        <strain evidence="6">301</strain>
    </source>
</reference>
<dbReference type="PANTHER" id="PTHR30024:SF47">
    <property type="entry name" value="TAURINE-BINDING PERIPLASMIC PROTEIN"/>
    <property type="match status" value="1"/>
</dbReference>
<dbReference type="InterPro" id="IPR015168">
    <property type="entry name" value="SsuA/THI5"/>
</dbReference>
<comment type="similarity">
    <text evidence="2">Belongs to the bacterial solute-binding protein SsuA/TauA family.</text>
</comment>
<organism evidence="6 8">
    <name type="scientific">Xanthobacter flavus</name>
    <dbReference type="NCBI Taxonomy" id="281"/>
    <lineage>
        <taxon>Bacteria</taxon>
        <taxon>Pseudomonadati</taxon>
        <taxon>Pseudomonadota</taxon>
        <taxon>Alphaproteobacteria</taxon>
        <taxon>Hyphomicrobiales</taxon>
        <taxon>Xanthobacteraceae</taxon>
        <taxon>Xanthobacter</taxon>
    </lineage>
</organism>
<evidence type="ECO:0000256" key="3">
    <source>
        <dbReference type="ARBA" id="ARBA00022729"/>
    </source>
</evidence>
<dbReference type="Proteomes" id="UP001144397">
    <property type="component" value="Unassembled WGS sequence"/>
</dbReference>
<evidence type="ECO:0000313" key="8">
    <source>
        <dbReference type="Proteomes" id="UP001144397"/>
    </source>
</evidence>
<evidence type="ECO:0000313" key="7">
    <source>
        <dbReference type="EMBL" id="MDR6335801.1"/>
    </source>
</evidence>
<evidence type="ECO:0000259" key="5">
    <source>
        <dbReference type="Pfam" id="PF09084"/>
    </source>
</evidence>
<dbReference type="GeneID" id="95764738"/>
<keyword evidence="3 4" id="KW-0732">Signal</keyword>
<dbReference type="RefSeq" id="WP_281809077.1">
    <property type="nucleotide sequence ID" value="NZ_BSDO01000007.1"/>
</dbReference>
<feature type="chain" id="PRO_5040886607" evidence="4">
    <location>
        <begin position="25"/>
        <end position="348"/>
    </location>
</feature>
<accession>A0A9W6CR82</accession>
<keyword evidence="9" id="KW-1185">Reference proteome</keyword>
<evidence type="ECO:0000256" key="4">
    <source>
        <dbReference type="SAM" id="SignalP"/>
    </source>
</evidence>
<proteinExistence type="inferred from homology"/>
<evidence type="ECO:0000256" key="1">
    <source>
        <dbReference type="ARBA" id="ARBA00004418"/>
    </source>
</evidence>
<sequence length="348" mass="36616">MSIVRSIIAAGWMGLALLPGAAGAAGLEKPKISIAVGGSISQMNKIAYFIALNKKYFEDEGLTVDSTAFSSGTAALQAVVAGGADIGEGAYEHMLRLQSKGQDLTCITVFGRYPGNVLAVRAAKADSIKGVKDLKGKKIGISAPGASTQNFVAQLLERAGVNWKDASFISIGTGPSAVAAIRTGTELDAIVNLDPAITSLTDAKEVVVLVDSRNAEGSQIAFGGPYLADCLYARTDFIKANPNTSQAVSNALVRAMQWLKTASIDDIIASVPAEYYKADEALYRKSLQQNLSAFQWDGIVTPEAAKNVLATISVMEPALKSASLDIPRTYDNSLVERALKKYGPAAKH</sequence>
<feature type="signal peptide" evidence="4">
    <location>
        <begin position="1"/>
        <end position="24"/>
    </location>
</feature>
<dbReference type="PANTHER" id="PTHR30024">
    <property type="entry name" value="ALIPHATIC SULFONATES-BINDING PROTEIN-RELATED"/>
    <property type="match status" value="1"/>
</dbReference>
<dbReference type="AlphaFoldDB" id="A0A9W6CR82"/>
<dbReference type="Proteomes" id="UP001245370">
    <property type="component" value="Unassembled WGS sequence"/>
</dbReference>